<comment type="pathway">
    <text evidence="11">Porphyrin-containing compound metabolism.</text>
</comment>
<dbReference type="RefSeq" id="WP_213169862.1">
    <property type="nucleotide sequence ID" value="NZ_CP070496.1"/>
</dbReference>
<protein>
    <submittedName>
        <fullName evidence="14">Heme A synthase</fullName>
    </submittedName>
</protein>
<dbReference type="PANTHER" id="PTHR35457">
    <property type="entry name" value="HEME A SYNTHASE"/>
    <property type="match status" value="1"/>
</dbReference>
<dbReference type="EMBL" id="CP070496">
    <property type="protein sequence ID" value="QSB03863.1"/>
    <property type="molecule type" value="Genomic_DNA"/>
</dbReference>
<feature type="transmembrane region" description="Helical" evidence="13">
    <location>
        <begin position="271"/>
        <end position="292"/>
    </location>
</feature>
<reference evidence="14" key="1">
    <citation type="submission" date="2021-02" db="EMBL/GenBank/DDBJ databases">
        <title>Natronoglycomyces albus gen. nov., sp. nov, a haloalkaliphilic actinobacterium from a soda solonchak soil.</title>
        <authorList>
            <person name="Sorokin D.Y."/>
            <person name="Khijniak T.V."/>
            <person name="Zakharycheva A.P."/>
            <person name="Boueva O.V."/>
            <person name="Ariskina E.V."/>
            <person name="Hahnke R.L."/>
            <person name="Bunk B."/>
            <person name="Sproer C."/>
            <person name="Schumann P."/>
            <person name="Evtushenko L.I."/>
            <person name="Kublanov I.V."/>
        </authorList>
    </citation>
    <scope>NUCLEOTIDE SEQUENCE</scope>
    <source>
        <strain evidence="14">DSM 106290</strain>
    </source>
</reference>
<evidence type="ECO:0000313" key="15">
    <source>
        <dbReference type="Proteomes" id="UP000662939"/>
    </source>
</evidence>
<feature type="transmembrane region" description="Helical" evidence="13">
    <location>
        <begin position="20"/>
        <end position="39"/>
    </location>
</feature>
<name>A0A895XJX4_9ACTN</name>
<keyword evidence="2" id="KW-1003">Cell membrane</keyword>
<organism evidence="14 15">
    <name type="scientific">Natronoglycomyces albus</name>
    <dbReference type="NCBI Taxonomy" id="2811108"/>
    <lineage>
        <taxon>Bacteria</taxon>
        <taxon>Bacillati</taxon>
        <taxon>Actinomycetota</taxon>
        <taxon>Actinomycetes</taxon>
        <taxon>Glycomycetales</taxon>
        <taxon>Glycomycetaceae</taxon>
        <taxon>Natronoglycomyces</taxon>
    </lineage>
</organism>
<feature type="transmembrane region" description="Helical" evidence="13">
    <location>
        <begin position="218"/>
        <end position="236"/>
    </location>
</feature>
<evidence type="ECO:0000256" key="7">
    <source>
        <dbReference type="ARBA" id="ARBA00023004"/>
    </source>
</evidence>
<gene>
    <name evidence="14" type="ORF">JQS30_08470</name>
</gene>
<evidence type="ECO:0000256" key="1">
    <source>
        <dbReference type="ARBA" id="ARBA00004141"/>
    </source>
</evidence>
<keyword evidence="5 13" id="KW-1133">Transmembrane helix</keyword>
<proteinExistence type="predicted"/>
<evidence type="ECO:0000313" key="14">
    <source>
        <dbReference type="EMBL" id="QSB03863.1"/>
    </source>
</evidence>
<dbReference type="PANTHER" id="PTHR35457:SF1">
    <property type="entry name" value="HEME A SYNTHASE"/>
    <property type="match status" value="1"/>
</dbReference>
<comment type="subcellular location">
    <subcellularLocation>
        <location evidence="1">Membrane</location>
        <topology evidence="1">Multi-pass membrane protein</topology>
    </subcellularLocation>
</comment>
<evidence type="ECO:0000256" key="9">
    <source>
        <dbReference type="ARBA" id="ARBA00023136"/>
    </source>
</evidence>
<evidence type="ECO:0000256" key="3">
    <source>
        <dbReference type="ARBA" id="ARBA00022692"/>
    </source>
</evidence>
<feature type="transmembrane region" description="Helical" evidence="13">
    <location>
        <begin position="75"/>
        <end position="94"/>
    </location>
</feature>
<feature type="transmembrane region" description="Helical" evidence="13">
    <location>
        <begin position="130"/>
        <end position="151"/>
    </location>
</feature>
<dbReference type="InterPro" id="IPR003780">
    <property type="entry name" value="COX15/CtaA_fam"/>
</dbReference>
<feature type="region of interest" description="Disordered" evidence="12">
    <location>
        <begin position="301"/>
        <end position="325"/>
    </location>
</feature>
<evidence type="ECO:0000256" key="5">
    <source>
        <dbReference type="ARBA" id="ARBA00022989"/>
    </source>
</evidence>
<dbReference type="InterPro" id="IPR050450">
    <property type="entry name" value="COX15/CtaA_HemeA_synthase"/>
</dbReference>
<keyword evidence="3 13" id="KW-0812">Transmembrane</keyword>
<dbReference type="AlphaFoldDB" id="A0A895XJX4"/>
<sequence>MKRVLTASMFAAPRAMRRWAIVNVFVNVLIVVTGGAVRLTDSGLGCPEWPQCEPGTMTPTAEMGIHGAIEFGNRLLTFVLLFVALGTLLAAYALKQRRPDLVTLGWLVLAIIPTQAIIGGITVWSNLNPWVVGLHFLASIGCIAAATALFIRAGENYGQPRLLVPRPIWRLGQTLIGAVLLVIALGVVVTGSGPHAGDPDSPRINLDSELLAQLHADAVWAVIGLSIAMMFALFAVKAPELPKRAMGLFMAIVALQAVIGYVQFYTGVPELLVGMHMLGACLLWIAVINVTFSLRTLEAPEASPMPGAEVPAEEEAPRKTAATSP</sequence>
<evidence type="ECO:0000256" key="4">
    <source>
        <dbReference type="ARBA" id="ARBA00022723"/>
    </source>
</evidence>
<dbReference type="KEGG" id="nav:JQS30_08470"/>
<dbReference type="GO" id="GO:0006784">
    <property type="term" value="P:heme A biosynthetic process"/>
    <property type="evidence" value="ECO:0007669"/>
    <property type="project" value="InterPro"/>
</dbReference>
<keyword evidence="7" id="KW-0408">Iron</keyword>
<dbReference type="Proteomes" id="UP000662939">
    <property type="component" value="Chromosome"/>
</dbReference>
<evidence type="ECO:0000256" key="13">
    <source>
        <dbReference type="SAM" id="Phobius"/>
    </source>
</evidence>
<keyword evidence="4" id="KW-0479">Metal-binding</keyword>
<keyword evidence="10" id="KW-1015">Disulfide bond</keyword>
<accession>A0A895XJX4</accession>
<evidence type="ECO:0000256" key="10">
    <source>
        <dbReference type="ARBA" id="ARBA00023157"/>
    </source>
</evidence>
<feature type="transmembrane region" description="Helical" evidence="13">
    <location>
        <begin position="248"/>
        <end position="265"/>
    </location>
</feature>
<dbReference type="GO" id="GO:0016020">
    <property type="term" value="C:membrane"/>
    <property type="evidence" value="ECO:0007669"/>
    <property type="project" value="UniProtKB-SubCell"/>
</dbReference>
<evidence type="ECO:0000256" key="2">
    <source>
        <dbReference type="ARBA" id="ARBA00022475"/>
    </source>
</evidence>
<keyword evidence="15" id="KW-1185">Reference proteome</keyword>
<feature type="transmembrane region" description="Helical" evidence="13">
    <location>
        <begin position="171"/>
        <end position="193"/>
    </location>
</feature>
<evidence type="ECO:0000256" key="8">
    <source>
        <dbReference type="ARBA" id="ARBA00023133"/>
    </source>
</evidence>
<dbReference type="GO" id="GO:0046872">
    <property type="term" value="F:metal ion binding"/>
    <property type="evidence" value="ECO:0007669"/>
    <property type="project" value="UniProtKB-KW"/>
</dbReference>
<dbReference type="Pfam" id="PF02628">
    <property type="entry name" value="COX15-CtaA"/>
    <property type="match status" value="1"/>
</dbReference>
<evidence type="ECO:0000256" key="6">
    <source>
        <dbReference type="ARBA" id="ARBA00023002"/>
    </source>
</evidence>
<evidence type="ECO:0000256" key="11">
    <source>
        <dbReference type="ARBA" id="ARBA00023444"/>
    </source>
</evidence>
<keyword evidence="8" id="KW-0350">Heme biosynthesis</keyword>
<keyword evidence="9 13" id="KW-0472">Membrane</keyword>
<dbReference type="GO" id="GO:0016491">
    <property type="term" value="F:oxidoreductase activity"/>
    <property type="evidence" value="ECO:0007669"/>
    <property type="project" value="UniProtKB-KW"/>
</dbReference>
<keyword evidence="6" id="KW-0560">Oxidoreductase</keyword>
<evidence type="ECO:0000256" key="12">
    <source>
        <dbReference type="SAM" id="MobiDB-lite"/>
    </source>
</evidence>
<feature type="transmembrane region" description="Helical" evidence="13">
    <location>
        <begin position="101"/>
        <end position="124"/>
    </location>
</feature>